<dbReference type="PANTHER" id="PTHR24148:SF64">
    <property type="entry name" value="HETEROKARYON INCOMPATIBILITY DOMAIN-CONTAINING PROTEIN"/>
    <property type="match status" value="1"/>
</dbReference>
<dbReference type="Pfam" id="PF06985">
    <property type="entry name" value="HET"/>
    <property type="match status" value="1"/>
</dbReference>
<dbReference type="EMBL" id="JAFIMR010000001">
    <property type="protein sequence ID" value="KAI1881480.1"/>
    <property type="molecule type" value="Genomic_DNA"/>
</dbReference>
<dbReference type="Proteomes" id="UP000829685">
    <property type="component" value="Unassembled WGS sequence"/>
</dbReference>
<proteinExistence type="predicted"/>
<accession>A0A9P9WY89</accession>
<protein>
    <recommendedName>
        <fullName evidence="1">Heterokaryon incompatibility domain-containing protein</fullName>
    </recommendedName>
</protein>
<organism evidence="2 3">
    <name type="scientific">Neoarthrinium moseri</name>
    <dbReference type="NCBI Taxonomy" id="1658444"/>
    <lineage>
        <taxon>Eukaryota</taxon>
        <taxon>Fungi</taxon>
        <taxon>Dikarya</taxon>
        <taxon>Ascomycota</taxon>
        <taxon>Pezizomycotina</taxon>
        <taxon>Sordariomycetes</taxon>
        <taxon>Xylariomycetidae</taxon>
        <taxon>Amphisphaeriales</taxon>
        <taxon>Apiosporaceae</taxon>
        <taxon>Neoarthrinium</taxon>
    </lineage>
</organism>
<comment type="caution">
    <text evidence="2">The sequence shown here is derived from an EMBL/GenBank/DDBJ whole genome shotgun (WGS) entry which is preliminary data.</text>
</comment>
<feature type="domain" description="Heterokaryon incompatibility" evidence="1">
    <location>
        <begin position="49"/>
        <end position="143"/>
    </location>
</feature>
<dbReference type="InterPro" id="IPR010730">
    <property type="entry name" value="HET"/>
</dbReference>
<dbReference type="PANTHER" id="PTHR24148">
    <property type="entry name" value="ANKYRIN REPEAT DOMAIN-CONTAINING PROTEIN 39 HOMOLOG-RELATED"/>
    <property type="match status" value="1"/>
</dbReference>
<keyword evidence="3" id="KW-1185">Reference proteome</keyword>
<gene>
    <name evidence="2" type="ORF">JX265_000306</name>
</gene>
<dbReference type="AlphaFoldDB" id="A0A9P9WY89"/>
<sequence>MATIQMPRKYKYPHLPNQCIRVLELQPETSADAGLRCRLVVQKIDNIPYEALSYVWGKPTVYHSAIYCQDGTDEDDEGEIRIGGNLTRALIAYRLTDRPRRIWVDAICINQDDLAERQAQVRMMGAIFHGAQQVLCWLGGFKNPELEEPAALIAIGFLRQFNIDPAGELRKV</sequence>
<evidence type="ECO:0000259" key="1">
    <source>
        <dbReference type="Pfam" id="PF06985"/>
    </source>
</evidence>
<name>A0A9P9WY89_9PEZI</name>
<reference evidence="2" key="1">
    <citation type="submission" date="2021-03" db="EMBL/GenBank/DDBJ databases">
        <title>Revisited historic fungal species revealed as producer of novel bioactive compounds through whole genome sequencing and comparative genomics.</title>
        <authorList>
            <person name="Vignolle G.A."/>
            <person name="Hochenegger N."/>
            <person name="Mach R.L."/>
            <person name="Mach-Aigner A.R."/>
            <person name="Javad Rahimi M."/>
            <person name="Salim K.A."/>
            <person name="Chan C.M."/>
            <person name="Lim L.B.L."/>
            <person name="Cai F."/>
            <person name="Druzhinina I.S."/>
            <person name="U'Ren J.M."/>
            <person name="Derntl C."/>
        </authorList>
    </citation>
    <scope>NUCLEOTIDE SEQUENCE</scope>
    <source>
        <strain evidence="2">TUCIM 5799</strain>
    </source>
</reference>
<dbReference type="InterPro" id="IPR052895">
    <property type="entry name" value="HetReg/Transcr_Mod"/>
</dbReference>
<evidence type="ECO:0000313" key="3">
    <source>
        <dbReference type="Proteomes" id="UP000829685"/>
    </source>
</evidence>
<evidence type="ECO:0000313" key="2">
    <source>
        <dbReference type="EMBL" id="KAI1881480.1"/>
    </source>
</evidence>